<evidence type="ECO:0000259" key="7">
    <source>
        <dbReference type="PROSITE" id="PS50893"/>
    </source>
</evidence>
<dbReference type="SMART" id="SM00382">
    <property type="entry name" value="AAA"/>
    <property type="match status" value="1"/>
</dbReference>
<evidence type="ECO:0000256" key="6">
    <source>
        <dbReference type="ARBA" id="ARBA00023136"/>
    </source>
</evidence>
<organism evidence="8 9">
    <name type="scientific">Salinirubrum litoreum</name>
    <dbReference type="NCBI Taxonomy" id="1126234"/>
    <lineage>
        <taxon>Archaea</taxon>
        <taxon>Methanobacteriati</taxon>
        <taxon>Methanobacteriota</taxon>
        <taxon>Stenosarchaea group</taxon>
        <taxon>Halobacteria</taxon>
        <taxon>Halobacteriales</taxon>
        <taxon>Haloferacaceae</taxon>
        <taxon>Salinirubrum</taxon>
    </lineage>
</organism>
<dbReference type="CDD" id="cd03257">
    <property type="entry name" value="ABC_NikE_OppD_transporters"/>
    <property type="match status" value="1"/>
</dbReference>
<dbReference type="PROSITE" id="PS00211">
    <property type="entry name" value="ABC_TRANSPORTER_1"/>
    <property type="match status" value="1"/>
</dbReference>
<dbReference type="InterPro" id="IPR003593">
    <property type="entry name" value="AAA+_ATPase"/>
</dbReference>
<evidence type="ECO:0000256" key="2">
    <source>
        <dbReference type="ARBA" id="ARBA00022448"/>
    </source>
</evidence>
<gene>
    <name evidence="8" type="ORF">ACFPJ5_19020</name>
</gene>
<feature type="domain" description="ABC transporter" evidence="7">
    <location>
        <begin position="5"/>
        <end position="255"/>
    </location>
</feature>
<dbReference type="AlphaFoldDB" id="A0ABD5RGA0"/>
<dbReference type="InterPro" id="IPR017871">
    <property type="entry name" value="ABC_transporter-like_CS"/>
</dbReference>
<dbReference type="PANTHER" id="PTHR43297:SF2">
    <property type="entry name" value="DIPEPTIDE TRANSPORT ATP-BINDING PROTEIN DPPD"/>
    <property type="match status" value="1"/>
</dbReference>
<accession>A0ABD5RGA0</accession>
<dbReference type="PROSITE" id="PS50893">
    <property type="entry name" value="ABC_TRANSPORTER_2"/>
    <property type="match status" value="1"/>
</dbReference>
<evidence type="ECO:0000313" key="8">
    <source>
        <dbReference type="EMBL" id="MFC5369024.1"/>
    </source>
</evidence>
<keyword evidence="9" id="KW-1185">Reference proteome</keyword>
<keyword evidence="3" id="KW-1003">Cell membrane</keyword>
<sequence length="342" mass="37747">MRLVVENLSIEYATDEGPVRAVDDVSFELPAGQRLGLVGESGCGKTTVAKSLIGLLPENGSVVEGSIRLEDGDRTVEVTEADPKTLRSIRWRDLAIVSQSAMNALDPVYTVGDQIAEAIRLHENVSKQSALGRAERLLDRVGLDSERTESYPHQLSGGMRQRVMIAMALALEPAFILADEPTTALDVITQDHILAQIDRLTDETGNSLLMITHDISVVAETCDRVGVMYAGELVEVGPLETVFTEPEHPYTQGLLNAFPSLADAESELITVAGEPPDLHSPPTGCRFYDRCPYREERCREARPALTPRESGQSARCYVTEDGLDLDENYERIMEETDRWHRL</sequence>
<dbReference type="InterPro" id="IPR013563">
    <property type="entry name" value="Oligopep_ABC_C"/>
</dbReference>
<dbReference type="InterPro" id="IPR003439">
    <property type="entry name" value="ABC_transporter-like_ATP-bd"/>
</dbReference>
<dbReference type="GO" id="GO:0005886">
    <property type="term" value="C:plasma membrane"/>
    <property type="evidence" value="ECO:0007669"/>
    <property type="project" value="UniProtKB-SubCell"/>
</dbReference>
<dbReference type="Gene3D" id="3.40.50.300">
    <property type="entry name" value="P-loop containing nucleotide triphosphate hydrolases"/>
    <property type="match status" value="1"/>
</dbReference>
<dbReference type="InterPro" id="IPR050388">
    <property type="entry name" value="ABC_Ni/Peptide_Import"/>
</dbReference>
<dbReference type="SUPFAM" id="SSF52540">
    <property type="entry name" value="P-loop containing nucleoside triphosphate hydrolases"/>
    <property type="match status" value="1"/>
</dbReference>
<proteinExistence type="predicted"/>
<dbReference type="NCBIfam" id="TIGR01727">
    <property type="entry name" value="oligo_HPY"/>
    <property type="match status" value="1"/>
</dbReference>
<reference evidence="8 9" key="1">
    <citation type="journal article" date="2019" name="Int. J. Syst. Evol. Microbiol.">
        <title>The Global Catalogue of Microorganisms (GCM) 10K type strain sequencing project: providing services to taxonomists for standard genome sequencing and annotation.</title>
        <authorList>
            <consortium name="The Broad Institute Genomics Platform"/>
            <consortium name="The Broad Institute Genome Sequencing Center for Infectious Disease"/>
            <person name="Wu L."/>
            <person name="Ma J."/>
        </authorList>
    </citation>
    <scope>NUCLEOTIDE SEQUENCE [LARGE SCALE GENOMIC DNA]</scope>
    <source>
        <strain evidence="8 9">CGMCC 1.12237</strain>
    </source>
</reference>
<dbReference type="RefSeq" id="WP_227231081.1">
    <property type="nucleotide sequence ID" value="NZ_JAJCVJ010000003.1"/>
</dbReference>
<keyword evidence="5 8" id="KW-0067">ATP-binding</keyword>
<comment type="subcellular location">
    <subcellularLocation>
        <location evidence="1">Cell membrane</location>
        <topology evidence="1">Peripheral membrane protein</topology>
    </subcellularLocation>
</comment>
<keyword evidence="6" id="KW-0472">Membrane</keyword>
<dbReference type="InterPro" id="IPR027417">
    <property type="entry name" value="P-loop_NTPase"/>
</dbReference>
<evidence type="ECO:0000313" key="9">
    <source>
        <dbReference type="Proteomes" id="UP001596201"/>
    </source>
</evidence>
<evidence type="ECO:0000256" key="4">
    <source>
        <dbReference type="ARBA" id="ARBA00022741"/>
    </source>
</evidence>
<protein>
    <submittedName>
        <fullName evidence="8">ABC transporter ATP-binding protein</fullName>
    </submittedName>
</protein>
<dbReference type="PANTHER" id="PTHR43297">
    <property type="entry name" value="OLIGOPEPTIDE TRANSPORT ATP-BINDING PROTEIN APPD"/>
    <property type="match status" value="1"/>
</dbReference>
<dbReference type="Proteomes" id="UP001596201">
    <property type="component" value="Unassembled WGS sequence"/>
</dbReference>
<evidence type="ECO:0000256" key="5">
    <source>
        <dbReference type="ARBA" id="ARBA00022840"/>
    </source>
</evidence>
<evidence type="ECO:0000256" key="3">
    <source>
        <dbReference type="ARBA" id="ARBA00022475"/>
    </source>
</evidence>
<dbReference type="Pfam" id="PF00005">
    <property type="entry name" value="ABC_tran"/>
    <property type="match status" value="1"/>
</dbReference>
<keyword evidence="2" id="KW-0813">Transport</keyword>
<dbReference type="GO" id="GO:0005524">
    <property type="term" value="F:ATP binding"/>
    <property type="evidence" value="ECO:0007669"/>
    <property type="project" value="UniProtKB-KW"/>
</dbReference>
<keyword evidence="4" id="KW-0547">Nucleotide-binding</keyword>
<dbReference type="FunFam" id="3.40.50.300:FF:000016">
    <property type="entry name" value="Oligopeptide ABC transporter ATP-binding component"/>
    <property type="match status" value="1"/>
</dbReference>
<dbReference type="Pfam" id="PF08352">
    <property type="entry name" value="oligo_HPY"/>
    <property type="match status" value="1"/>
</dbReference>
<comment type="caution">
    <text evidence="8">The sequence shown here is derived from an EMBL/GenBank/DDBJ whole genome shotgun (WGS) entry which is preliminary data.</text>
</comment>
<name>A0ABD5RGA0_9EURY</name>
<evidence type="ECO:0000256" key="1">
    <source>
        <dbReference type="ARBA" id="ARBA00004202"/>
    </source>
</evidence>
<dbReference type="EMBL" id="JBHSKX010000004">
    <property type="protein sequence ID" value="MFC5369024.1"/>
    <property type="molecule type" value="Genomic_DNA"/>
</dbReference>